<reference evidence="1 3" key="1">
    <citation type="journal article" date="2011" name="Nature">
        <title>The Medicago genome provides insight into the evolution of rhizobial symbioses.</title>
        <authorList>
            <person name="Young N.D."/>
            <person name="Debelle F."/>
            <person name="Oldroyd G.E."/>
            <person name="Geurts R."/>
            <person name="Cannon S.B."/>
            <person name="Udvardi M.K."/>
            <person name="Benedito V.A."/>
            <person name="Mayer K.F."/>
            <person name="Gouzy J."/>
            <person name="Schoof H."/>
            <person name="Van de Peer Y."/>
            <person name="Proost S."/>
            <person name="Cook D.R."/>
            <person name="Meyers B.C."/>
            <person name="Spannagl M."/>
            <person name="Cheung F."/>
            <person name="De Mita S."/>
            <person name="Krishnakumar V."/>
            <person name="Gundlach H."/>
            <person name="Zhou S."/>
            <person name="Mudge J."/>
            <person name="Bharti A.K."/>
            <person name="Murray J.D."/>
            <person name="Naoumkina M.A."/>
            <person name="Rosen B."/>
            <person name="Silverstein K.A."/>
            <person name="Tang H."/>
            <person name="Rombauts S."/>
            <person name="Zhao P.X."/>
            <person name="Zhou P."/>
            <person name="Barbe V."/>
            <person name="Bardou P."/>
            <person name="Bechner M."/>
            <person name="Bellec A."/>
            <person name="Berger A."/>
            <person name="Berges H."/>
            <person name="Bidwell S."/>
            <person name="Bisseling T."/>
            <person name="Choisne N."/>
            <person name="Couloux A."/>
            <person name="Denny R."/>
            <person name="Deshpande S."/>
            <person name="Dai X."/>
            <person name="Doyle J.J."/>
            <person name="Dudez A.M."/>
            <person name="Farmer A.D."/>
            <person name="Fouteau S."/>
            <person name="Franken C."/>
            <person name="Gibelin C."/>
            <person name="Gish J."/>
            <person name="Goldstein S."/>
            <person name="Gonzalez A.J."/>
            <person name="Green P.J."/>
            <person name="Hallab A."/>
            <person name="Hartog M."/>
            <person name="Hua A."/>
            <person name="Humphray S.J."/>
            <person name="Jeong D.H."/>
            <person name="Jing Y."/>
            <person name="Jocker A."/>
            <person name="Kenton S.M."/>
            <person name="Kim D.J."/>
            <person name="Klee K."/>
            <person name="Lai H."/>
            <person name="Lang C."/>
            <person name="Lin S."/>
            <person name="Macmil S.L."/>
            <person name="Magdelenat G."/>
            <person name="Matthews L."/>
            <person name="McCorrison J."/>
            <person name="Monaghan E.L."/>
            <person name="Mun J.H."/>
            <person name="Najar F.Z."/>
            <person name="Nicholson C."/>
            <person name="Noirot C."/>
            <person name="O'Bleness M."/>
            <person name="Paule C.R."/>
            <person name="Poulain J."/>
            <person name="Prion F."/>
            <person name="Qin B."/>
            <person name="Qu C."/>
            <person name="Retzel E.F."/>
            <person name="Riddle C."/>
            <person name="Sallet E."/>
            <person name="Samain S."/>
            <person name="Samson N."/>
            <person name="Sanders I."/>
            <person name="Saurat O."/>
            <person name="Scarpelli C."/>
            <person name="Schiex T."/>
            <person name="Segurens B."/>
            <person name="Severin A.J."/>
            <person name="Sherrier D.J."/>
            <person name="Shi R."/>
            <person name="Sims S."/>
            <person name="Singer S.R."/>
            <person name="Sinharoy S."/>
            <person name="Sterck L."/>
            <person name="Viollet A."/>
            <person name="Wang B.B."/>
            <person name="Wang K."/>
            <person name="Wang M."/>
            <person name="Wang X."/>
            <person name="Warfsmann J."/>
            <person name="Weissenbach J."/>
            <person name="White D.D."/>
            <person name="White J.D."/>
            <person name="Wiley G.B."/>
            <person name="Wincker P."/>
            <person name="Xing Y."/>
            <person name="Yang L."/>
            <person name="Yao Z."/>
            <person name="Ying F."/>
            <person name="Zhai J."/>
            <person name="Zhou L."/>
            <person name="Zuber A."/>
            <person name="Denarie J."/>
            <person name="Dixon R.A."/>
            <person name="May G.D."/>
            <person name="Schwartz D.C."/>
            <person name="Rogers J."/>
            <person name="Quetier F."/>
            <person name="Town C.D."/>
            <person name="Roe B.A."/>
        </authorList>
    </citation>
    <scope>NUCLEOTIDE SEQUENCE [LARGE SCALE GENOMIC DNA]</scope>
    <source>
        <strain evidence="1">A17</strain>
        <strain evidence="2 3">cv. Jemalong A17</strain>
    </source>
</reference>
<dbReference type="PaxDb" id="3880-AES91421"/>
<protein>
    <submittedName>
        <fullName evidence="1 2">Uncharacterized protein</fullName>
    </submittedName>
</protein>
<proteinExistence type="predicted"/>
<accession>G7JU79</accession>
<evidence type="ECO:0000313" key="2">
    <source>
        <dbReference type="EnsemblPlants" id="AES91421"/>
    </source>
</evidence>
<evidence type="ECO:0000313" key="1">
    <source>
        <dbReference type="EMBL" id="AES91421.1"/>
    </source>
</evidence>
<dbReference type="HOGENOM" id="CLU_2561776_0_0_1"/>
<dbReference type="AlphaFoldDB" id="G7JU79"/>
<keyword evidence="3" id="KW-1185">Reference proteome</keyword>
<reference evidence="1 3" key="2">
    <citation type="journal article" date="2014" name="BMC Genomics">
        <title>An improved genome release (version Mt4.0) for the model legume Medicago truncatula.</title>
        <authorList>
            <person name="Tang H."/>
            <person name="Krishnakumar V."/>
            <person name="Bidwell S."/>
            <person name="Rosen B."/>
            <person name="Chan A."/>
            <person name="Zhou S."/>
            <person name="Gentzbittel L."/>
            <person name="Childs K.L."/>
            <person name="Yandell M."/>
            <person name="Gundlach H."/>
            <person name="Mayer K.F."/>
            <person name="Schwartz D.C."/>
            <person name="Town C.D."/>
        </authorList>
    </citation>
    <scope>GENOME REANNOTATION</scope>
    <source>
        <strain evidence="2 3">cv. Jemalong A17</strain>
    </source>
</reference>
<dbReference type="Proteomes" id="UP000002051">
    <property type="component" value="Chromosome 4"/>
</dbReference>
<evidence type="ECO:0000313" key="3">
    <source>
        <dbReference type="Proteomes" id="UP000002051"/>
    </source>
</evidence>
<name>G7JU79_MEDTR</name>
<reference evidence="2" key="3">
    <citation type="submission" date="2015-04" db="UniProtKB">
        <authorList>
            <consortium name="EnsemblPlants"/>
        </authorList>
    </citation>
    <scope>IDENTIFICATION</scope>
    <source>
        <strain evidence="2">cv. Jemalong A17</strain>
    </source>
</reference>
<gene>
    <name evidence="1" type="ordered locus">MTR_4g113300</name>
</gene>
<dbReference type="EnsemblPlants" id="AES91421">
    <property type="protein sequence ID" value="AES91421"/>
    <property type="gene ID" value="MTR_4g113300"/>
</dbReference>
<organism evidence="1 3">
    <name type="scientific">Medicago truncatula</name>
    <name type="common">Barrel medic</name>
    <name type="synonym">Medicago tribuloides</name>
    <dbReference type="NCBI Taxonomy" id="3880"/>
    <lineage>
        <taxon>Eukaryota</taxon>
        <taxon>Viridiplantae</taxon>
        <taxon>Streptophyta</taxon>
        <taxon>Embryophyta</taxon>
        <taxon>Tracheophyta</taxon>
        <taxon>Spermatophyta</taxon>
        <taxon>Magnoliopsida</taxon>
        <taxon>eudicotyledons</taxon>
        <taxon>Gunneridae</taxon>
        <taxon>Pentapetalae</taxon>
        <taxon>rosids</taxon>
        <taxon>fabids</taxon>
        <taxon>Fabales</taxon>
        <taxon>Fabaceae</taxon>
        <taxon>Papilionoideae</taxon>
        <taxon>50 kb inversion clade</taxon>
        <taxon>NPAAA clade</taxon>
        <taxon>Hologalegina</taxon>
        <taxon>IRL clade</taxon>
        <taxon>Trifolieae</taxon>
        <taxon>Medicago</taxon>
    </lineage>
</organism>
<dbReference type="EMBL" id="CM001220">
    <property type="protein sequence ID" value="AES91421.1"/>
    <property type="molecule type" value="Genomic_DNA"/>
</dbReference>
<sequence length="82" mass="9554">MSWDRKVEGHVRYGAFKKMDKIFLTSTDKLDELKAPKNWRPGVVAQPRRAMGRPCIHSSARFFNPIIQSFVMYCCVMLNFSL</sequence>